<evidence type="ECO:0000259" key="1">
    <source>
        <dbReference type="Pfam" id="PF01890"/>
    </source>
</evidence>
<keyword evidence="3" id="KW-1185">Reference proteome</keyword>
<evidence type="ECO:0000313" key="2">
    <source>
        <dbReference type="EMBL" id="AHB48201.1"/>
    </source>
</evidence>
<reference evidence="2 3" key="1">
    <citation type="journal article" date="2014" name="Genome Announc.">
        <title>Complete Genome Sequence of Hyphomicrobium nitrativorans Strain NL23, a Denitrifying Bacterium Isolated from Biofilm of a Methanol-Fed Denitrification System Treating Seawater at the Montreal Biodome.</title>
        <authorList>
            <person name="Martineau C."/>
            <person name="Villeneuve C."/>
            <person name="Mauffrey F."/>
            <person name="Villemur R."/>
        </authorList>
    </citation>
    <scope>NUCLEOTIDE SEQUENCE [LARGE SCALE GENOMIC DNA]</scope>
    <source>
        <strain evidence="2">NL23</strain>
    </source>
</reference>
<accession>V5SBB5</accession>
<dbReference type="PATRIC" id="fig|1029756.8.peg.1502"/>
<dbReference type="STRING" id="1029756.W911_07165"/>
<dbReference type="InterPro" id="IPR002750">
    <property type="entry name" value="CobE/GbiG_C"/>
</dbReference>
<dbReference type="PANTHER" id="PTHR37477:SF1">
    <property type="entry name" value="COBALT-PRECORRIN-5A HYDROLASE"/>
    <property type="match status" value="1"/>
</dbReference>
<sequence length="128" mass="13290">MLVCGIGCRRGTATEDIEAAICLARNAFIRTEDIAVIATETSKANEPGICETAHRLGVTLVSFTTDEFQSVASRILTVSPAALKHKSTPSVAEAAALLAGGANARLLGPRVFNATTTCAFAVVDGDLR</sequence>
<dbReference type="RefSeq" id="WP_023786821.1">
    <property type="nucleotide sequence ID" value="NC_022997.1"/>
</dbReference>
<proteinExistence type="predicted"/>
<protein>
    <submittedName>
        <fullName evidence="2">CobE protein</fullName>
    </submittedName>
</protein>
<dbReference type="PANTHER" id="PTHR37477">
    <property type="entry name" value="COBALT-PRECORRIN-5A HYDROLASE"/>
    <property type="match status" value="1"/>
</dbReference>
<dbReference type="AlphaFoldDB" id="V5SBB5"/>
<evidence type="ECO:0000313" key="3">
    <source>
        <dbReference type="Proteomes" id="UP000018542"/>
    </source>
</evidence>
<dbReference type="HOGENOM" id="CLU_087913_1_1_5"/>
<gene>
    <name evidence="2" type="ORF">W911_07165</name>
</gene>
<organism evidence="2 3">
    <name type="scientific">Hyphomicrobium nitrativorans NL23</name>
    <dbReference type="NCBI Taxonomy" id="1029756"/>
    <lineage>
        <taxon>Bacteria</taxon>
        <taxon>Pseudomonadati</taxon>
        <taxon>Pseudomonadota</taxon>
        <taxon>Alphaproteobacteria</taxon>
        <taxon>Hyphomicrobiales</taxon>
        <taxon>Hyphomicrobiaceae</taxon>
        <taxon>Hyphomicrobium</taxon>
    </lineage>
</organism>
<name>V5SBB5_9HYPH</name>
<feature type="domain" description="CobE/GbiG C-terminal" evidence="1">
    <location>
        <begin position="2"/>
        <end position="121"/>
    </location>
</feature>
<dbReference type="GO" id="GO:0009236">
    <property type="term" value="P:cobalamin biosynthetic process"/>
    <property type="evidence" value="ECO:0007669"/>
    <property type="project" value="InterPro"/>
</dbReference>
<dbReference type="KEGG" id="hni:W911_07165"/>
<dbReference type="InterPro" id="IPR036518">
    <property type="entry name" value="CobE/GbiG_C_sf"/>
</dbReference>
<dbReference type="Proteomes" id="UP000018542">
    <property type="component" value="Chromosome"/>
</dbReference>
<dbReference type="Pfam" id="PF01890">
    <property type="entry name" value="CbiG_C"/>
    <property type="match status" value="1"/>
</dbReference>
<dbReference type="SUPFAM" id="SSF159664">
    <property type="entry name" value="CobE/GbiG C-terminal domain-like"/>
    <property type="match status" value="1"/>
</dbReference>
<dbReference type="EMBL" id="CP006912">
    <property type="protein sequence ID" value="AHB48201.1"/>
    <property type="molecule type" value="Genomic_DNA"/>
</dbReference>
<dbReference type="InterPro" id="IPR052553">
    <property type="entry name" value="CbiG_hydrolase"/>
</dbReference>
<dbReference type="Gene3D" id="3.30.420.180">
    <property type="entry name" value="CobE/GbiG C-terminal domain"/>
    <property type="match status" value="1"/>
</dbReference>
<dbReference type="OrthoDB" id="7308095at2"/>